<dbReference type="PANTHER" id="PTHR42718">
    <property type="entry name" value="MAJOR FACILITATOR SUPERFAMILY MULTIDRUG TRANSPORTER MFSC"/>
    <property type="match status" value="1"/>
</dbReference>
<evidence type="ECO:0000256" key="1">
    <source>
        <dbReference type="ARBA" id="ARBA00004651"/>
    </source>
</evidence>
<keyword evidence="5 8" id="KW-0812">Transmembrane</keyword>
<dbReference type="CDD" id="cd17321">
    <property type="entry name" value="MFS_MMR_MDR_like"/>
    <property type="match status" value="1"/>
</dbReference>
<dbReference type="Gene3D" id="1.20.1250.20">
    <property type="entry name" value="MFS general substrate transporter like domains"/>
    <property type="match status" value="1"/>
</dbReference>
<feature type="transmembrane region" description="Helical" evidence="8">
    <location>
        <begin position="109"/>
        <end position="127"/>
    </location>
</feature>
<dbReference type="InterPro" id="IPR036259">
    <property type="entry name" value="MFS_trans_sf"/>
</dbReference>
<proteinExistence type="inferred from homology"/>
<evidence type="ECO:0000256" key="5">
    <source>
        <dbReference type="ARBA" id="ARBA00022692"/>
    </source>
</evidence>
<dbReference type="InterPro" id="IPR004638">
    <property type="entry name" value="EmrB-like"/>
</dbReference>
<dbReference type="PROSITE" id="PS50850">
    <property type="entry name" value="MFS"/>
    <property type="match status" value="1"/>
</dbReference>
<comment type="subcellular location">
    <subcellularLocation>
        <location evidence="1">Cell membrane</location>
        <topology evidence="1">Multi-pass membrane protein</topology>
    </subcellularLocation>
</comment>
<dbReference type="PANTHER" id="PTHR42718:SF9">
    <property type="entry name" value="MAJOR FACILITATOR SUPERFAMILY MULTIDRUG TRANSPORTER MFSC"/>
    <property type="match status" value="1"/>
</dbReference>
<feature type="transmembrane region" description="Helical" evidence="8">
    <location>
        <begin position="196"/>
        <end position="216"/>
    </location>
</feature>
<sequence length="549" mass="59784">MTTSQKRLLAFIAIDIACFLTVLDSTIVNVSLPNMARYFNTTTTGISWVSTAYLIAFSSLLINFSKIADIFGRKKLFLIGLFIFGISSALCGLADSLSLLILFRILQGVGAAILTPLSIPLGVELFGKETLGKLSVIIGLTISISAASGPVIGGLLNEFFTYRAIFYVNIPFVIVALILAALYVKECYDGTIEKKVDILGCILLFLSLGSLTFLLVKGNEYGWGSKRILGLICLCVLSAVLFTVLEMKSKNPMIDFKLFHIQSFSSSIILIAVFFYAYMPISYLINFFFENTLGYSVLKAGLMMGIPSLTALLATPLMPFLSKRLSSRMISFLSILIAVTGNLLLAFMNSSNYMVIICISFVIMGIGVRVTTILYQTAYEEVSNDKNGIASGVQNSLRQLTACIAIALVSTLSSHYTLEAVTHTKAAMIQEVNDSDVLNQNVKDEVVKAVSGPAGSAVSSNLDSSKEMLHTLLAQKEKSVLSTYPQNKQAAVKDSFQKQESELNSILAHTLAVKTKESYKVFNKCFFISGIIAVFGLIAVPFNRKKVVL</sequence>
<evidence type="ECO:0000313" key="10">
    <source>
        <dbReference type="EMBL" id="BCJ99944.1"/>
    </source>
</evidence>
<dbReference type="RefSeq" id="WP_185255663.1">
    <property type="nucleotide sequence ID" value="NZ_AP023368.1"/>
</dbReference>
<dbReference type="Pfam" id="PF07690">
    <property type="entry name" value="MFS_1"/>
    <property type="match status" value="1"/>
</dbReference>
<feature type="transmembrane region" description="Helical" evidence="8">
    <location>
        <begin position="228"/>
        <end position="247"/>
    </location>
</feature>
<organism evidence="10 11">
    <name type="scientific">Anaerocolumna chitinilytica</name>
    <dbReference type="NCBI Taxonomy" id="1727145"/>
    <lineage>
        <taxon>Bacteria</taxon>
        <taxon>Bacillati</taxon>
        <taxon>Bacillota</taxon>
        <taxon>Clostridia</taxon>
        <taxon>Lachnospirales</taxon>
        <taxon>Lachnospiraceae</taxon>
        <taxon>Anaerocolumna</taxon>
    </lineage>
</organism>
<dbReference type="Proteomes" id="UP000515703">
    <property type="component" value="Chromosome"/>
</dbReference>
<dbReference type="InterPro" id="IPR020846">
    <property type="entry name" value="MFS_dom"/>
</dbReference>
<dbReference type="GO" id="GO:0022857">
    <property type="term" value="F:transmembrane transporter activity"/>
    <property type="evidence" value="ECO:0007669"/>
    <property type="project" value="InterPro"/>
</dbReference>
<dbReference type="PRINTS" id="PR01036">
    <property type="entry name" value="TCRTETB"/>
</dbReference>
<dbReference type="InterPro" id="IPR011701">
    <property type="entry name" value="MFS"/>
</dbReference>
<dbReference type="AlphaFoldDB" id="A0A7I8DRK8"/>
<feature type="transmembrane region" description="Helical" evidence="8">
    <location>
        <begin position="134"/>
        <end position="152"/>
    </location>
</feature>
<keyword evidence="3" id="KW-0813">Transport</keyword>
<gene>
    <name evidence="10" type="ORF">bsdcttw_29850</name>
</gene>
<feature type="transmembrane region" description="Helical" evidence="8">
    <location>
        <begin position="353"/>
        <end position="375"/>
    </location>
</feature>
<dbReference type="GO" id="GO:0005886">
    <property type="term" value="C:plasma membrane"/>
    <property type="evidence" value="ECO:0007669"/>
    <property type="project" value="UniProtKB-SubCell"/>
</dbReference>
<feature type="transmembrane region" description="Helical" evidence="8">
    <location>
        <begin position="521"/>
        <end position="542"/>
    </location>
</feature>
<evidence type="ECO:0000256" key="3">
    <source>
        <dbReference type="ARBA" id="ARBA00022448"/>
    </source>
</evidence>
<dbReference type="SUPFAM" id="SSF103473">
    <property type="entry name" value="MFS general substrate transporter"/>
    <property type="match status" value="1"/>
</dbReference>
<protein>
    <recommendedName>
        <fullName evidence="9">Major facilitator superfamily (MFS) profile domain-containing protein</fullName>
    </recommendedName>
</protein>
<name>A0A7I8DRK8_9FIRM</name>
<feature type="transmembrane region" description="Helical" evidence="8">
    <location>
        <begin position="45"/>
        <end position="64"/>
    </location>
</feature>
<dbReference type="NCBIfam" id="TIGR00711">
    <property type="entry name" value="efflux_EmrB"/>
    <property type="match status" value="1"/>
</dbReference>
<feature type="transmembrane region" description="Helical" evidence="8">
    <location>
        <begin position="268"/>
        <end position="289"/>
    </location>
</feature>
<keyword evidence="11" id="KW-1185">Reference proteome</keyword>
<evidence type="ECO:0000256" key="4">
    <source>
        <dbReference type="ARBA" id="ARBA00022475"/>
    </source>
</evidence>
<feature type="domain" description="Major facilitator superfamily (MFS) profile" evidence="9">
    <location>
        <begin position="10"/>
        <end position="548"/>
    </location>
</feature>
<evidence type="ECO:0000256" key="6">
    <source>
        <dbReference type="ARBA" id="ARBA00022989"/>
    </source>
</evidence>
<feature type="transmembrane region" description="Helical" evidence="8">
    <location>
        <begin position="7"/>
        <end position="25"/>
    </location>
</feature>
<keyword evidence="7 8" id="KW-0472">Membrane</keyword>
<dbReference type="EMBL" id="AP023368">
    <property type="protein sequence ID" value="BCJ99944.1"/>
    <property type="molecule type" value="Genomic_DNA"/>
</dbReference>
<dbReference type="Gene3D" id="1.20.1720.10">
    <property type="entry name" value="Multidrug resistance protein D"/>
    <property type="match status" value="1"/>
</dbReference>
<evidence type="ECO:0000313" key="11">
    <source>
        <dbReference type="Proteomes" id="UP000515703"/>
    </source>
</evidence>
<feature type="transmembrane region" description="Helical" evidence="8">
    <location>
        <begin position="76"/>
        <end position="103"/>
    </location>
</feature>
<comment type="similarity">
    <text evidence="2">Belongs to the major facilitator superfamily. EmrB family.</text>
</comment>
<keyword evidence="6 8" id="KW-1133">Transmembrane helix</keyword>
<reference evidence="10 11" key="1">
    <citation type="submission" date="2020-08" db="EMBL/GenBank/DDBJ databases">
        <title>Draft genome sequencing of an Anaerocolumna strain isolated from anoxic soil subjected to BSD treatment.</title>
        <authorList>
            <person name="Uek A."/>
            <person name="Tonouchi A."/>
        </authorList>
    </citation>
    <scope>NUCLEOTIDE SEQUENCE [LARGE SCALE GENOMIC DNA]</scope>
    <source>
        <strain evidence="10 11">CTTW</strain>
    </source>
</reference>
<accession>A0A7I8DRK8</accession>
<feature type="transmembrane region" description="Helical" evidence="8">
    <location>
        <begin position="295"/>
        <end position="317"/>
    </location>
</feature>
<evidence type="ECO:0000256" key="7">
    <source>
        <dbReference type="ARBA" id="ARBA00023136"/>
    </source>
</evidence>
<evidence type="ECO:0000259" key="9">
    <source>
        <dbReference type="PROSITE" id="PS50850"/>
    </source>
</evidence>
<evidence type="ECO:0000256" key="2">
    <source>
        <dbReference type="ARBA" id="ARBA00008537"/>
    </source>
</evidence>
<keyword evidence="4" id="KW-1003">Cell membrane</keyword>
<dbReference type="KEGG" id="acht:bsdcttw_29850"/>
<feature type="transmembrane region" description="Helical" evidence="8">
    <location>
        <begin position="164"/>
        <end position="184"/>
    </location>
</feature>
<feature type="transmembrane region" description="Helical" evidence="8">
    <location>
        <begin position="329"/>
        <end position="347"/>
    </location>
</feature>
<evidence type="ECO:0000256" key="8">
    <source>
        <dbReference type="SAM" id="Phobius"/>
    </source>
</evidence>
<reference evidence="10 11" key="2">
    <citation type="submission" date="2020-08" db="EMBL/GenBank/DDBJ databases">
        <authorList>
            <person name="Ueki A."/>
            <person name="Tonouchi A."/>
        </authorList>
    </citation>
    <scope>NUCLEOTIDE SEQUENCE [LARGE SCALE GENOMIC DNA]</scope>
    <source>
        <strain evidence="10 11">CTTW</strain>
    </source>
</reference>